<comment type="caution">
    <text evidence="1">The sequence shown here is derived from an EMBL/GenBank/DDBJ whole genome shotgun (WGS) entry which is preliminary data.</text>
</comment>
<dbReference type="AlphaFoldDB" id="A0AAW6MA84"/>
<organism evidence="1 2">
    <name type="scientific">Bacteroides cellulosilyticus</name>
    <dbReference type="NCBI Taxonomy" id="246787"/>
    <lineage>
        <taxon>Bacteria</taxon>
        <taxon>Pseudomonadati</taxon>
        <taxon>Bacteroidota</taxon>
        <taxon>Bacteroidia</taxon>
        <taxon>Bacteroidales</taxon>
        <taxon>Bacteroidaceae</taxon>
        <taxon>Bacteroides</taxon>
    </lineage>
</organism>
<dbReference type="RefSeq" id="WP_149933799.1">
    <property type="nucleotide sequence ID" value="NZ_CP102938.1"/>
</dbReference>
<dbReference type="InterPro" id="IPR011050">
    <property type="entry name" value="Pectin_lyase_fold/virulence"/>
</dbReference>
<sequence length="709" mass="80241">MIKTKFNILFWAFFACLVCFSCRDDDDTLSEGGNLEREPMALFRSERNGISTSDRHLCSVSGVNDIQLYWYGVNGCAGYHLKAVIQGRSFDNPYDLIVDTIVGPEVLSMKVEDLQYQTGYRFAIQVISARGEQYNSEWFGIGDGAHPDDYLEITTLERYAVPDVLWVDEITKNSMRIYFNLLSNGEYKEHFEEEGGKYIMDQIKVDPSLDNPTLPGQVFNLTEEDKERGYIDVNDLVTNAAYIVNGLNNNVKRYWDRLYNTNMVRMKGDLGEPILIKHIVDPNDTIPGAELKACRIDTVLQNFMSDNNLAEGTTFLLEGGKTYYLVNTVTMSKGFTLRSNDPNNPPTVYLGVGFNENGDPRACNFSFGRNAGNGEMGGINVQSICFQDINFDCEKAFNFLTKPASAGAGLGNYFINQNSQAMPFALESFEIRNCSFRNMIRGWIRFQGPNRKLMNKFIVDNCMFYDCGIYDNNGRGYSWVAGDGRNANTNLFKDFSMTNCTFVDSPRHALLSENANLAWPASTVWHIRVENNTFINFSTRSKDRLIFEMRYAPSNSTIICKKNLFVMTRAGNDDSRTLYQAGMDIRQFNGLQFDFDDNYSTLRPNVSSHKIDELFTSYGFSATNRGAAFNNGKQNVGGIEATKIKIGEDGGIEATDLFQNPIPLGKQGDKNMHQYKLDGFYYKNTDKVRNSEIYKKGIGDPRWSVNVMP</sequence>
<proteinExistence type="predicted"/>
<dbReference type="PROSITE" id="PS51257">
    <property type="entry name" value="PROKAR_LIPOPROTEIN"/>
    <property type="match status" value="1"/>
</dbReference>
<dbReference type="Proteomes" id="UP001221924">
    <property type="component" value="Unassembled WGS sequence"/>
</dbReference>
<dbReference type="SUPFAM" id="SSF51126">
    <property type="entry name" value="Pectin lyase-like"/>
    <property type="match status" value="1"/>
</dbReference>
<dbReference type="EMBL" id="JARFID010000026">
    <property type="protein sequence ID" value="MDE8696499.1"/>
    <property type="molecule type" value="Genomic_DNA"/>
</dbReference>
<gene>
    <name evidence="1" type="ORF">PZH42_20540</name>
</gene>
<evidence type="ECO:0008006" key="3">
    <source>
        <dbReference type="Google" id="ProtNLM"/>
    </source>
</evidence>
<evidence type="ECO:0000313" key="1">
    <source>
        <dbReference type="EMBL" id="MDE8696499.1"/>
    </source>
</evidence>
<protein>
    <recommendedName>
        <fullName evidence="3">DUF4957 domain-containing protein</fullName>
    </recommendedName>
</protein>
<accession>A0AAW6MA84</accession>
<name>A0AAW6MA84_9BACE</name>
<evidence type="ECO:0000313" key="2">
    <source>
        <dbReference type="Proteomes" id="UP001221924"/>
    </source>
</evidence>
<reference evidence="1" key="1">
    <citation type="submission" date="2023-03" db="EMBL/GenBank/DDBJ databases">
        <title>DFI Biobank Strains.</title>
        <authorList>
            <person name="Mostad J."/>
            <person name="Paddock L."/>
            <person name="Medina S."/>
            <person name="Waligurski E."/>
            <person name="Barat B."/>
            <person name="Smith R."/>
            <person name="Burgo V."/>
            <person name="Metcalfe C."/>
            <person name="Woodson C."/>
            <person name="Sundararajan A."/>
            <person name="Ramaswamy R."/>
            <person name="Lin H."/>
            <person name="Pamer E.G."/>
        </authorList>
    </citation>
    <scope>NUCLEOTIDE SEQUENCE</scope>
    <source>
        <strain evidence="1">DFI.9.5</strain>
    </source>
</reference>